<dbReference type="OrthoDB" id="395820at2"/>
<sequence>METKDLVNKQLADELETTLEAVEEYNDEFYSSDEKKAIKKKAKELSRNHTEYLNTIENKLLSKREQTLLVQEYFKTKFLKELRNVALAALFITIAFDYFITTTGRSGLFPAGLGALARFFAILTFPDDSQLQSSFYFIYYFALNVPLIIFGYIKLGKKFTFITLLFIILQIGFDQIIQNLPVINPTDFHIIINYKLLQQMPNSWNISIWLFIFGSLGGLLLGSSYSLVYKIGSSTGGLDFMTIYYSKIKNKPIGSINRNVNLIILATVITLNTIILPAGLINSDIKINVLNNLGVDNAYKHFLSDGKSIVQSMWDFAANDAKYDGNWALWFKDQTDWNNLSKEQYEFLVQFVSQRGYGDDLSLNIIVKMKFMFLFGPSLFASIVLVLCSSVATNFFYPKYKVRTYLITTNHPKEVNSLLLENGFQNDILTWDGTNRVNGNYLHRSLIMVAMSVMDWDKLEKQLFLADPQAKINIIKTKSVKGLFNYEIKKNDDRDIIHDKISSDEMELEKIRQIAIVRFNKENEKLTKKIKRKIKTPSKSNE</sequence>
<dbReference type="Pfam" id="PF02588">
    <property type="entry name" value="YitT_membrane"/>
    <property type="match status" value="1"/>
</dbReference>
<evidence type="ECO:0000256" key="6">
    <source>
        <dbReference type="SAM" id="Coils"/>
    </source>
</evidence>
<dbReference type="Proteomes" id="UP000014984">
    <property type="component" value="Chromosome"/>
</dbReference>
<protein>
    <recommendedName>
        <fullName evidence="10">YitT family protein</fullName>
    </recommendedName>
</protein>
<evidence type="ECO:0000256" key="2">
    <source>
        <dbReference type="ARBA" id="ARBA00022475"/>
    </source>
</evidence>
<dbReference type="PATRIC" id="fig|1276220.3.peg.410"/>
<dbReference type="GO" id="GO:0005886">
    <property type="term" value="C:plasma membrane"/>
    <property type="evidence" value="ECO:0007669"/>
    <property type="project" value="UniProtKB-SubCell"/>
</dbReference>
<keyword evidence="3 7" id="KW-0812">Transmembrane</keyword>
<evidence type="ECO:0000256" key="4">
    <source>
        <dbReference type="ARBA" id="ARBA00022989"/>
    </source>
</evidence>
<evidence type="ECO:0000313" key="8">
    <source>
        <dbReference type="EMBL" id="AGR41055.1"/>
    </source>
</evidence>
<gene>
    <name evidence="8" type="ORF">STAIW_v1c04050</name>
</gene>
<feature type="coiled-coil region" evidence="6">
    <location>
        <begin position="8"/>
        <end position="55"/>
    </location>
</feature>
<dbReference type="eggNOG" id="COG1284">
    <property type="taxonomic scope" value="Bacteria"/>
</dbReference>
<proteinExistence type="predicted"/>
<organism evidence="8 9">
    <name type="scientific">Spiroplasma taiwanense CT-1</name>
    <dbReference type="NCBI Taxonomy" id="1276220"/>
    <lineage>
        <taxon>Bacteria</taxon>
        <taxon>Bacillati</taxon>
        <taxon>Mycoplasmatota</taxon>
        <taxon>Mollicutes</taxon>
        <taxon>Entomoplasmatales</taxon>
        <taxon>Spiroplasmataceae</taxon>
        <taxon>Spiroplasma</taxon>
    </lineage>
</organism>
<dbReference type="NCBIfam" id="NF043063">
    <property type="entry name" value="MMSYN1_0411"/>
    <property type="match status" value="1"/>
</dbReference>
<accession>S5MGT1</accession>
<comment type="subcellular location">
    <subcellularLocation>
        <location evidence="1">Cell membrane</location>
        <topology evidence="1">Multi-pass membrane protein</topology>
    </subcellularLocation>
</comment>
<feature type="transmembrane region" description="Helical" evidence="7">
    <location>
        <begin position="260"/>
        <end position="281"/>
    </location>
</feature>
<dbReference type="STRING" id="1276220.STAIW_v1c04050"/>
<evidence type="ECO:0000256" key="7">
    <source>
        <dbReference type="SAM" id="Phobius"/>
    </source>
</evidence>
<dbReference type="InterPro" id="IPR051461">
    <property type="entry name" value="UPF0750_membrane"/>
</dbReference>
<keyword evidence="4 7" id="KW-1133">Transmembrane helix</keyword>
<dbReference type="InterPro" id="IPR003740">
    <property type="entry name" value="YitT"/>
</dbReference>
<feature type="transmembrane region" description="Helical" evidence="7">
    <location>
        <begin position="161"/>
        <end position="183"/>
    </location>
</feature>
<dbReference type="KEGG" id="stai:STAIW_v1c04050"/>
<dbReference type="PANTHER" id="PTHR33545:SF5">
    <property type="entry name" value="UPF0750 MEMBRANE PROTEIN YITT"/>
    <property type="match status" value="1"/>
</dbReference>
<name>S5MGT1_9MOLU</name>
<feature type="transmembrane region" description="Helical" evidence="7">
    <location>
        <begin position="204"/>
        <end position="221"/>
    </location>
</feature>
<reference evidence="8 9" key="1">
    <citation type="journal article" date="2013" name="Genome Biol. Evol.">
        <title>Comparison of metabolic capacities and inference of gene content evolution in mosquito-associated Spiroplasma diminutum and S. taiwanense.</title>
        <authorList>
            <person name="Lo W.S."/>
            <person name="Ku C."/>
            <person name="Chen L.L."/>
            <person name="Chang T.H."/>
            <person name="Kuo C.H."/>
        </authorList>
    </citation>
    <scope>NUCLEOTIDE SEQUENCE [LARGE SCALE GENOMIC DNA]</scope>
    <source>
        <strain evidence="8">CT-1</strain>
    </source>
</reference>
<evidence type="ECO:0000256" key="1">
    <source>
        <dbReference type="ARBA" id="ARBA00004651"/>
    </source>
</evidence>
<feature type="transmembrane region" description="Helical" evidence="7">
    <location>
        <begin position="371"/>
        <end position="397"/>
    </location>
</feature>
<evidence type="ECO:0000256" key="5">
    <source>
        <dbReference type="ARBA" id="ARBA00023136"/>
    </source>
</evidence>
<dbReference type="PANTHER" id="PTHR33545">
    <property type="entry name" value="UPF0750 MEMBRANE PROTEIN YITT-RELATED"/>
    <property type="match status" value="1"/>
</dbReference>
<feature type="transmembrane region" description="Helical" evidence="7">
    <location>
        <begin position="82"/>
        <end position="101"/>
    </location>
</feature>
<keyword evidence="2" id="KW-1003">Cell membrane</keyword>
<keyword evidence="9" id="KW-1185">Reference proteome</keyword>
<dbReference type="AlphaFoldDB" id="S5MGT1"/>
<keyword evidence="6" id="KW-0175">Coiled coil</keyword>
<evidence type="ECO:0008006" key="10">
    <source>
        <dbReference type="Google" id="ProtNLM"/>
    </source>
</evidence>
<evidence type="ECO:0000256" key="3">
    <source>
        <dbReference type="ARBA" id="ARBA00022692"/>
    </source>
</evidence>
<dbReference type="HOGENOM" id="CLU_543825_0_0_14"/>
<evidence type="ECO:0000313" key="9">
    <source>
        <dbReference type="Proteomes" id="UP000014984"/>
    </source>
</evidence>
<dbReference type="RefSeq" id="WP_020834194.1">
    <property type="nucleotide sequence ID" value="NC_021846.1"/>
</dbReference>
<keyword evidence="5 7" id="KW-0472">Membrane</keyword>
<feature type="transmembrane region" description="Helical" evidence="7">
    <location>
        <begin position="137"/>
        <end position="155"/>
    </location>
</feature>
<dbReference type="EMBL" id="CP005074">
    <property type="protein sequence ID" value="AGR41055.1"/>
    <property type="molecule type" value="Genomic_DNA"/>
</dbReference>